<name>A0A024V8T9_PLAFA</name>
<gene>
    <name evidence="2" type="ORF">PFFVO_01765</name>
</gene>
<sequence>MKENIKILYIHGFHIFGESKKKKIIEKAVGKKNLFIAGINQRRSISSFILFLVFIICVMLFNIYISYKFSDIIFLIITIILSIVIILVVYFIGSHLILYYIMKKSIKQAEQRVQMYDPDVVVGIYFGAVVAMNLNYRNGKKPLILVSPSVKTFQKFTHNLDIDLSTFPYVIIVNGSDDTITPMSICDELISTVPLGKGRLEIVHDDHSYSKLKESDFKAWIKEAKYKPSTTVVNIAKKLKDEKMGNRYIVNTGDISELSSYEKDNMKEDDPLV</sequence>
<accession>A0A024V8T9</accession>
<keyword evidence="1" id="KW-0472">Membrane</keyword>
<proteinExistence type="predicted"/>
<dbReference type="InterPro" id="IPR029058">
    <property type="entry name" value="AB_hydrolase_fold"/>
</dbReference>
<evidence type="ECO:0000256" key="1">
    <source>
        <dbReference type="SAM" id="Phobius"/>
    </source>
</evidence>
<dbReference type="Gene3D" id="3.40.50.1820">
    <property type="entry name" value="alpha/beta hydrolase"/>
    <property type="match status" value="1"/>
</dbReference>
<organism evidence="2 3">
    <name type="scientific">Plasmodium falciparum Vietnam Oak-Knoll</name>
    <name type="common">FVO</name>
    <dbReference type="NCBI Taxonomy" id="1036723"/>
    <lineage>
        <taxon>Eukaryota</taxon>
        <taxon>Sar</taxon>
        <taxon>Alveolata</taxon>
        <taxon>Apicomplexa</taxon>
        <taxon>Aconoidasida</taxon>
        <taxon>Haemosporida</taxon>
        <taxon>Plasmodiidae</taxon>
        <taxon>Plasmodium</taxon>
        <taxon>Plasmodium (Laverania)</taxon>
    </lineage>
</organism>
<evidence type="ECO:0000313" key="2">
    <source>
        <dbReference type="EMBL" id="ETW19191.1"/>
    </source>
</evidence>
<dbReference type="OrthoDB" id="329737at2759"/>
<dbReference type="EMBL" id="KI925068">
    <property type="protein sequence ID" value="ETW19191.1"/>
    <property type="molecule type" value="Genomic_DNA"/>
</dbReference>
<dbReference type="Proteomes" id="UP000030690">
    <property type="component" value="Unassembled WGS sequence"/>
</dbReference>
<keyword evidence="1" id="KW-0812">Transmembrane</keyword>
<feature type="transmembrane region" description="Helical" evidence="1">
    <location>
        <begin position="73"/>
        <end position="102"/>
    </location>
</feature>
<dbReference type="AlphaFoldDB" id="A0A024V8T9"/>
<keyword evidence="1" id="KW-1133">Transmembrane helix</keyword>
<protein>
    <submittedName>
        <fullName evidence="2">Uncharacterized protein</fullName>
    </submittedName>
</protein>
<reference evidence="2 3" key="1">
    <citation type="submission" date="2013-02" db="EMBL/GenBank/DDBJ databases">
        <title>The Genome Annotation of Plasmodium falciparum Vietnam Oak-Knoll (FVO).</title>
        <authorList>
            <consortium name="The Broad Institute Genome Sequencing Platform"/>
            <consortium name="The Broad Institute Genome Sequencing Center for Infectious Disease"/>
            <person name="Neafsey D."/>
            <person name="Hoffman S."/>
            <person name="Volkman S."/>
            <person name="Rosenthal P."/>
            <person name="Walker B."/>
            <person name="Young S.K."/>
            <person name="Zeng Q."/>
            <person name="Gargeya S."/>
            <person name="Fitzgerald M."/>
            <person name="Haas B."/>
            <person name="Abouelleil A."/>
            <person name="Allen A.W."/>
            <person name="Alvarado L."/>
            <person name="Arachchi H.M."/>
            <person name="Berlin A.M."/>
            <person name="Chapman S.B."/>
            <person name="Gainer-Dewar J."/>
            <person name="Goldberg J."/>
            <person name="Griggs A."/>
            <person name="Gujja S."/>
            <person name="Hansen M."/>
            <person name="Howarth C."/>
            <person name="Imamovic A."/>
            <person name="Ireland A."/>
            <person name="Larimer J."/>
            <person name="McCowan C."/>
            <person name="Murphy C."/>
            <person name="Pearson M."/>
            <person name="Poon T.W."/>
            <person name="Priest M."/>
            <person name="Roberts A."/>
            <person name="Saif S."/>
            <person name="Shea T."/>
            <person name="Sisk P."/>
            <person name="Sykes S."/>
            <person name="Wortman J."/>
            <person name="Nusbaum C."/>
            <person name="Birren B."/>
        </authorList>
    </citation>
    <scope>NUCLEOTIDE SEQUENCE [LARGE SCALE GENOMIC DNA]</scope>
    <source>
        <strain evidence="3">Vietnam Oak-Knoll (FVO)</strain>
    </source>
</reference>
<reference evidence="2 3" key="2">
    <citation type="submission" date="2013-02" db="EMBL/GenBank/DDBJ databases">
        <title>The Genome Sequence of Plasmodium falciparum Vietnam Oak-Knoll (FVO).</title>
        <authorList>
            <consortium name="The Broad Institute Genome Sequencing Platform"/>
            <consortium name="The Broad Institute Genome Sequencing Center for Infectious Disease"/>
            <person name="Neafsey D."/>
            <person name="Cheeseman I."/>
            <person name="Volkman S."/>
            <person name="Adams J."/>
            <person name="Walker B."/>
            <person name="Young S.K."/>
            <person name="Zeng Q."/>
            <person name="Gargeya S."/>
            <person name="Fitzgerald M."/>
            <person name="Haas B."/>
            <person name="Abouelleil A."/>
            <person name="Alvarado L."/>
            <person name="Arachchi H.M."/>
            <person name="Berlin A.M."/>
            <person name="Chapman S.B."/>
            <person name="Dewar J."/>
            <person name="Goldberg J."/>
            <person name="Griggs A."/>
            <person name="Gujja S."/>
            <person name="Hansen M."/>
            <person name="Howarth C."/>
            <person name="Imamovic A."/>
            <person name="Larimer J."/>
            <person name="McCowan C."/>
            <person name="Murphy C."/>
            <person name="Neiman D."/>
            <person name="Pearson M."/>
            <person name="Priest M."/>
            <person name="Roberts A."/>
            <person name="Saif S."/>
            <person name="Shea T."/>
            <person name="Sisk P."/>
            <person name="Sykes S."/>
            <person name="Wortman J."/>
            <person name="Nusbaum C."/>
            <person name="Birren B."/>
        </authorList>
    </citation>
    <scope>NUCLEOTIDE SEQUENCE [LARGE SCALE GENOMIC DNA]</scope>
    <source>
        <strain evidence="3">Vietnam Oak-Knoll (FVO)</strain>
    </source>
</reference>
<feature type="transmembrane region" description="Helical" evidence="1">
    <location>
        <begin position="48"/>
        <end position="67"/>
    </location>
</feature>
<evidence type="ECO:0000313" key="3">
    <source>
        <dbReference type="Proteomes" id="UP000030690"/>
    </source>
</evidence>